<dbReference type="Gene3D" id="3.40.50.1820">
    <property type="entry name" value="alpha/beta hydrolase"/>
    <property type="match status" value="1"/>
</dbReference>
<evidence type="ECO:0000256" key="1">
    <source>
        <dbReference type="ARBA" id="ARBA00022428"/>
    </source>
</evidence>
<evidence type="ECO:0000256" key="3">
    <source>
        <dbReference type="NCBIfam" id="TIGR03695"/>
    </source>
</evidence>
<dbReference type="Pfam" id="PF00561">
    <property type="entry name" value="Abhydrolase_1"/>
    <property type="match status" value="1"/>
</dbReference>
<evidence type="ECO:0000313" key="5">
    <source>
        <dbReference type="EMBL" id="MBE0462083.1"/>
    </source>
</evidence>
<dbReference type="EC" id="4.2.99.20" evidence="3"/>
<comment type="caution">
    <text evidence="5">The sequence shown here is derived from an EMBL/GenBank/DDBJ whole genome shotgun (WGS) entry which is preliminary data.</text>
</comment>
<dbReference type="PANTHER" id="PTHR42916:SF1">
    <property type="entry name" value="PROTEIN PHYLLO, CHLOROPLASTIC"/>
    <property type="match status" value="1"/>
</dbReference>
<dbReference type="SUPFAM" id="SSF53474">
    <property type="entry name" value="alpha/beta-Hydrolases"/>
    <property type="match status" value="1"/>
</dbReference>
<keyword evidence="1" id="KW-0474">Menaquinone biosynthesis</keyword>
<protein>
    <recommendedName>
        <fullName evidence="3">2-succinyl-6-hydroxy-2,4-cyclohexadiene-1-carboxylate synthase</fullName>
        <ecNumber evidence="3">4.2.99.20</ecNumber>
    </recommendedName>
</protein>
<feature type="domain" description="AB hydrolase-1" evidence="4">
    <location>
        <begin position="1"/>
        <end position="152"/>
    </location>
</feature>
<organism evidence="5 6">
    <name type="scientific">Halomonas colorata</name>
    <dbReference type="NCBI Taxonomy" id="2742615"/>
    <lineage>
        <taxon>Bacteria</taxon>
        <taxon>Pseudomonadati</taxon>
        <taxon>Pseudomonadota</taxon>
        <taxon>Gammaproteobacteria</taxon>
        <taxon>Oceanospirillales</taxon>
        <taxon>Halomonadaceae</taxon>
        <taxon>Halomonas</taxon>
    </lineage>
</organism>
<gene>
    <name evidence="5" type="primary">menH</name>
    <name evidence="5" type="ORF">EI547_01240</name>
</gene>
<dbReference type="EMBL" id="RRZB01000002">
    <property type="protein sequence ID" value="MBE0462083.1"/>
    <property type="molecule type" value="Genomic_DNA"/>
</dbReference>
<dbReference type="InterPro" id="IPR000073">
    <property type="entry name" value="AB_hydrolase_1"/>
</dbReference>
<accession>A0ABR9FTW8</accession>
<evidence type="ECO:0000256" key="2">
    <source>
        <dbReference type="ARBA" id="ARBA00023239"/>
    </source>
</evidence>
<sequence>MLHGLLGDRHDWIKVRDQLEGKGIPTLALDLPGHGENHGVQVSSFDAFHHWLGDTLNARGIDRYCLLGYSLGGRLALYHASRQPPGLQALWLESAHPGLPESERPGRLAHDERWAIRFEQEPLQNVLANWYQQPVFADLSTAARSQQCKRRGHNIGKSVACMLRATSLGHQPSQWPWLANTSLPVGYLSGLHDAKFSGLATRLAAAAPHIAHAPLEGGHNLHSEQPGQVARQLESWYRALL</sequence>
<keyword evidence="2 5" id="KW-0456">Lyase</keyword>
<dbReference type="Proteomes" id="UP001645038">
    <property type="component" value="Unassembled WGS sequence"/>
</dbReference>
<dbReference type="InterPro" id="IPR029058">
    <property type="entry name" value="AB_hydrolase_fold"/>
</dbReference>
<name>A0ABR9FTW8_9GAMM</name>
<keyword evidence="6" id="KW-1185">Reference proteome</keyword>
<dbReference type="PANTHER" id="PTHR42916">
    <property type="entry name" value="2-SUCCINYL-5-ENOLPYRUVYL-6-HYDROXY-3-CYCLOHEXENE-1-CARBOXYLATE SYNTHASE"/>
    <property type="match status" value="1"/>
</dbReference>
<dbReference type="GO" id="GO:0070205">
    <property type="term" value="F:2-succinyl-6-hydroxy-2,4-cyclohexadiene-1-carboxylate synthase activity"/>
    <property type="evidence" value="ECO:0007669"/>
    <property type="project" value="UniProtKB-EC"/>
</dbReference>
<evidence type="ECO:0000259" key="4">
    <source>
        <dbReference type="Pfam" id="PF00561"/>
    </source>
</evidence>
<dbReference type="InterPro" id="IPR022485">
    <property type="entry name" value="SHCHC_synthase_MenH"/>
</dbReference>
<reference evidence="5 6" key="1">
    <citation type="submission" date="2020-07" db="EMBL/GenBank/DDBJ databases">
        <title>Halophilic bacteria isolated from french cheeses.</title>
        <authorList>
            <person name="Kothe C.I."/>
            <person name="Farah-Kraiem B."/>
            <person name="Renault P."/>
            <person name="Dridi B."/>
        </authorList>
    </citation>
    <scope>NUCLEOTIDE SEQUENCE [LARGE SCALE GENOMIC DNA]</scope>
    <source>
        <strain evidence="5 6">FME20</strain>
    </source>
</reference>
<evidence type="ECO:0000313" key="6">
    <source>
        <dbReference type="Proteomes" id="UP001645038"/>
    </source>
</evidence>
<proteinExistence type="predicted"/>
<dbReference type="NCBIfam" id="TIGR03695">
    <property type="entry name" value="menH_SHCHC"/>
    <property type="match status" value="1"/>
</dbReference>